<organism evidence="2">
    <name type="scientific">Harpegnathos saltator</name>
    <name type="common">Jerdon's jumping ant</name>
    <dbReference type="NCBI Taxonomy" id="610380"/>
    <lineage>
        <taxon>Eukaryota</taxon>
        <taxon>Metazoa</taxon>
        <taxon>Ecdysozoa</taxon>
        <taxon>Arthropoda</taxon>
        <taxon>Hexapoda</taxon>
        <taxon>Insecta</taxon>
        <taxon>Pterygota</taxon>
        <taxon>Neoptera</taxon>
        <taxon>Endopterygota</taxon>
        <taxon>Hymenoptera</taxon>
        <taxon>Apocrita</taxon>
        <taxon>Aculeata</taxon>
        <taxon>Formicoidea</taxon>
        <taxon>Formicidae</taxon>
        <taxon>Ponerinae</taxon>
        <taxon>Ponerini</taxon>
        <taxon>Harpegnathos</taxon>
    </lineage>
</organism>
<proteinExistence type="predicted"/>
<dbReference type="OrthoDB" id="7650824at2759"/>
<dbReference type="AlphaFoldDB" id="E2BZG4"/>
<reference evidence="1 2" key="1">
    <citation type="journal article" date="2010" name="Science">
        <title>Genomic comparison of the ants Camponotus floridanus and Harpegnathos saltator.</title>
        <authorList>
            <person name="Bonasio R."/>
            <person name="Zhang G."/>
            <person name="Ye C."/>
            <person name="Mutti N.S."/>
            <person name="Fang X."/>
            <person name="Qin N."/>
            <person name="Donahue G."/>
            <person name="Yang P."/>
            <person name="Li Q."/>
            <person name="Li C."/>
            <person name="Zhang P."/>
            <person name="Huang Z."/>
            <person name="Berger S.L."/>
            <person name="Reinberg D."/>
            <person name="Wang J."/>
            <person name="Liebig J."/>
        </authorList>
    </citation>
    <scope>NUCLEOTIDE SEQUENCE [LARGE SCALE GENOMIC DNA]</scope>
    <source>
        <strain evidence="1 2">R22 G/1</strain>
    </source>
</reference>
<feature type="non-terminal residue" evidence="1">
    <location>
        <position position="57"/>
    </location>
</feature>
<dbReference type="InParanoid" id="E2BZG4"/>
<dbReference type="PANTHER" id="PTHR46114">
    <property type="entry name" value="APPLE DOMAIN-CONTAINING PROTEIN"/>
    <property type="match status" value="1"/>
</dbReference>
<dbReference type="EMBL" id="GL451624">
    <property type="protein sequence ID" value="EFN78917.1"/>
    <property type="molecule type" value="Genomic_DNA"/>
</dbReference>
<protein>
    <submittedName>
        <fullName evidence="1">Uncharacterized protein</fullName>
    </submittedName>
</protein>
<dbReference type="PANTHER" id="PTHR46114:SF1">
    <property type="entry name" value="ZAD DOMAIN-CONTAINING PROTEIN"/>
    <property type="match status" value="1"/>
</dbReference>
<sequence>MSLKLHYLHSHLDFFPDNLGDVSEEQDERFHQDIKEMERRYQERWNATMLADYCWCL</sequence>
<keyword evidence="2" id="KW-1185">Reference proteome</keyword>
<evidence type="ECO:0000313" key="2">
    <source>
        <dbReference type="Proteomes" id="UP000008237"/>
    </source>
</evidence>
<accession>E2BZG4</accession>
<gene>
    <name evidence="1" type="ORF">EAI_12044</name>
</gene>
<name>E2BZG4_HARSA</name>
<evidence type="ECO:0000313" key="1">
    <source>
        <dbReference type="EMBL" id="EFN78917.1"/>
    </source>
</evidence>
<dbReference type="OMA" id="ERWNATM"/>
<dbReference type="Proteomes" id="UP000008237">
    <property type="component" value="Unassembled WGS sequence"/>
</dbReference>